<dbReference type="GO" id="GO:0020037">
    <property type="term" value="F:heme binding"/>
    <property type="evidence" value="ECO:0007669"/>
    <property type="project" value="InterPro"/>
</dbReference>
<protein>
    <recommendedName>
        <fullName evidence="4">Cytochrome c domain-containing protein</fullName>
    </recommendedName>
</protein>
<name>A0A382IBP3_9ZZZZ</name>
<evidence type="ECO:0000313" key="3">
    <source>
        <dbReference type="EMBL" id="SVB97026.1"/>
    </source>
</evidence>
<dbReference type="EMBL" id="UINC01066377">
    <property type="protein sequence ID" value="SVB97026.1"/>
    <property type="molecule type" value="Genomic_DNA"/>
</dbReference>
<dbReference type="Pfam" id="PF07635">
    <property type="entry name" value="PSCyt1"/>
    <property type="match status" value="1"/>
</dbReference>
<proteinExistence type="predicted"/>
<accession>A0A382IBP3</accession>
<organism evidence="3">
    <name type="scientific">marine metagenome</name>
    <dbReference type="NCBI Taxonomy" id="408172"/>
    <lineage>
        <taxon>unclassified sequences</taxon>
        <taxon>metagenomes</taxon>
        <taxon>ecological metagenomes</taxon>
    </lineage>
</organism>
<dbReference type="InterPro" id="IPR013036">
    <property type="entry name" value="DUF1587"/>
</dbReference>
<dbReference type="InterPro" id="IPR011429">
    <property type="entry name" value="Cyt_c_Planctomycete-type"/>
</dbReference>
<feature type="domain" description="DUF1587" evidence="1">
    <location>
        <begin position="119"/>
        <end position="182"/>
    </location>
</feature>
<dbReference type="SUPFAM" id="SSF46626">
    <property type="entry name" value="Cytochrome c"/>
    <property type="match status" value="1"/>
</dbReference>
<feature type="non-terminal residue" evidence="3">
    <location>
        <position position="303"/>
    </location>
</feature>
<evidence type="ECO:0000259" key="2">
    <source>
        <dbReference type="Pfam" id="PF07635"/>
    </source>
</evidence>
<dbReference type="Pfam" id="PF07626">
    <property type="entry name" value="PSD3"/>
    <property type="match status" value="1"/>
</dbReference>
<gene>
    <name evidence="3" type="ORF">METZ01_LOCUS249880</name>
</gene>
<feature type="domain" description="Cytochrome C Planctomycete-type" evidence="2">
    <location>
        <begin position="40"/>
        <end position="85"/>
    </location>
</feature>
<evidence type="ECO:0008006" key="4">
    <source>
        <dbReference type="Google" id="ProtNLM"/>
    </source>
</evidence>
<dbReference type="GO" id="GO:0009055">
    <property type="term" value="F:electron transfer activity"/>
    <property type="evidence" value="ECO:0007669"/>
    <property type="project" value="InterPro"/>
</dbReference>
<dbReference type="InterPro" id="IPR036909">
    <property type="entry name" value="Cyt_c-like_dom_sf"/>
</dbReference>
<reference evidence="3" key="1">
    <citation type="submission" date="2018-05" db="EMBL/GenBank/DDBJ databases">
        <authorList>
            <person name="Lanie J.A."/>
            <person name="Ng W.-L."/>
            <person name="Kazmierczak K.M."/>
            <person name="Andrzejewski T.M."/>
            <person name="Davidsen T.M."/>
            <person name="Wayne K.J."/>
            <person name="Tettelin H."/>
            <person name="Glass J.I."/>
            <person name="Rusch D."/>
            <person name="Podicherti R."/>
            <person name="Tsui H.-C.T."/>
            <person name="Winkler M.E."/>
        </authorList>
    </citation>
    <scope>NUCLEOTIDE SEQUENCE</scope>
</reference>
<sequence>MLKSRISTFAGLLLLLTGAHASTCVANDREQSQQFFNMYCVSCHGPKKPKARLRLDQVDVQQWNDPGLLHEIEMAIESGEMPPEDAPRHPGPAQSRALQKLLGIQLRALAMKQKPGMLKRLSRVEYQNTVNDVFGTDFTLIDRLPLDNINAGFDNNADNLHMSAVDMETYFNVANRIAESVVSDKPAPRVVVYSTKNTDIDTHSHKDDTKGFAPSLERDSRPLAFASPATQIKINPSVRTSGVYRIAPHGFYIKAKFVPGNRDKERLPAVTDVSESDIDDLPSGGHSMSYFLRKNSGVGQSIV</sequence>
<evidence type="ECO:0000259" key="1">
    <source>
        <dbReference type="Pfam" id="PF07626"/>
    </source>
</evidence>
<dbReference type="AlphaFoldDB" id="A0A382IBP3"/>